<name>A0A0S2HYN8_9BACT</name>
<dbReference type="STRING" id="1307839.L21SP5_01475"/>
<keyword evidence="3" id="KW-1185">Reference proteome</keyword>
<dbReference type="SUPFAM" id="SSF53271">
    <property type="entry name" value="PRTase-like"/>
    <property type="match status" value="1"/>
</dbReference>
<keyword evidence="2" id="KW-0808">Transferase</keyword>
<dbReference type="AlphaFoldDB" id="A0A0S2HYN8"/>
<dbReference type="CDD" id="cd06223">
    <property type="entry name" value="PRTases_typeI"/>
    <property type="match status" value="1"/>
</dbReference>
<sequence length="218" mass="24333">MKVVNLGETDSVFSQFLYEMRHSQIQQDSMRFRINMQRIGALMAYEISKELQFKTEEVITPLGSANARLLKDQVVLATILRAGLPMQDGMLQVFDRAENAFVSAYRKYEQGDDFHIEFEHFSAPRLDNKVMILADPMMATGASMELSYNGLLQNGTPKHTHIATIIASREGVDYIQNKLSDVDVTLWVGAVDDELTSKSYIVPGLGDAGDLAFGSKSD</sequence>
<dbReference type="InterPro" id="IPR000836">
    <property type="entry name" value="PRTase_dom"/>
</dbReference>
<dbReference type="RefSeq" id="WP_057952611.1">
    <property type="nucleotide sequence ID" value="NZ_CP013118.1"/>
</dbReference>
<dbReference type="KEGG" id="blq:L21SP5_01475"/>
<accession>A0A0S2HYN8</accession>
<dbReference type="PANTHER" id="PTHR11608">
    <property type="entry name" value="BIFUNCTIONAL PROTEIN PYRR"/>
    <property type="match status" value="1"/>
</dbReference>
<dbReference type="Gene3D" id="3.40.50.2020">
    <property type="match status" value="1"/>
</dbReference>
<dbReference type="Proteomes" id="UP000064893">
    <property type="component" value="Chromosome"/>
</dbReference>
<dbReference type="PATRIC" id="fig|1307839.3.peg.1572"/>
<dbReference type="OrthoDB" id="9781675at2"/>
<reference evidence="2 3" key="1">
    <citation type="submission" date="2015-11" db="EMBL/GenBank/DDBJ databases">
        <title>Description and complete genome sequence of a novel strain predominating in hypersaline microbial mats and representing a new family of the Bacteriodetes phylum.</title>
        <authorList>
            <person name="Spring S."/>
            <person name="Bunk B."/>
            <person name="Sproer C."/>
            <person name="Klenk H.-P."/>
        </authorList>
    </citation>
    <scope>NUCLEOTIDE SEQUENCE [LARGE SCALE GENOMIC DNA]</scope>
    <source>
        <strain evidence="2 3">L21-Spi-D4</strain>
    </source>
</reference>
<feature type="domain" description="Phosphoribosyltransferase" evidence="1">
    <location>
        <begin position="19"/>
        <end position="214"/>
    </location>
</feature>
<dbReference type="NCBIfam" id="NF001097">
    <property type="entry name" value="PRK00129.1"/>
    <property type="match status" value="1"/>
</dbReference>
<proteinExistence type="predicted"/>
<protein>
    <submittedName>
        <fullName evidence="2">Uracil phosphoribosyltransferase</fullName>
        <ecNumber evidence="2">2.4.2.9</ecNumber>
    </submittedName>
</protein>
<organism evidence="2 3">
    <name type="scientific">Salinivirga cyanobacteriivorans</name>
    <dbReference type="NCBI Taxonomy" id="1307839"/>
    <lineage>
        <taxon>Bacteria</taxon>
        <taxon>Pseudomonadati</taxon>
        <taxon>Bacteroidota</taxon>
        <taxon>Bacteroidia</taxon>
        <taxon>Bacteroidales</taxon>
        <taxon>Salinivirgaceae</taxon>
        <taxon>Salinivirga</taxon>
    </lineage>
</organism>
<evidence type="ECO:0000313" key="2">
    <source>
        <dbReference type="EMBL" id="ALO15125.1"/>
    </source>
</evidence>
<dbReference type="GO" id="GO:0004845">
    <property type="term" value="F:uracil phosphoribosyltransferase activity"/>
    <property type="evidence" value="ECO:0007669"/>
    <property type="project" value="UniProtKB-EC"/>
</dbReference>
<dbReference type="InterPro" id="IPR050137">
    <property type="entry name" value="PyrR_bifunctional"/>
</dbReference>
<dbReference type="PANTHER" id="PTHR11608:SF0">
    <property type="entry name" value="BIFUNCTIONAL PROTEIN PYRR"/>
    <property type="match status" value="1"/>
</dbReference>
<gene>
    <name evidence="2" type="primary">upp</name>
    <name evidence="2" type="ORF">L21SP5_01475</name>
</gene>
<dbReference type="InterPro" id="IPR029057">
    <property type="entry name" value="PRTase-like"/>
</dbReference>
<evidence type="ECO:0000313" key="3">
    <source>
        <dbReference type="Proteomes" id="UP000064893"/>
    </source>
</evidence>
<evidence type="ECO:0000259" key="1">
    <source>
        <dbReference type="Pfam" id="PF14681"/>
    </source>
</evidence>
<dbReference type="EMBL" id="CP013118">
    <property type="protein sequence ID" value="ALO15125.1"/>
    <property type="molecule type" value="Genomic_DNA"/>
</dbReference>
<dbReference type="EC" id="2.4.2.9" evidence="2"/>
<keyword evidence="2" id="KW-0328">Glycosyltransferase</keyword>
<dbReference type="Pfam" id="PF14681">
    <property type="entry name" value="UPRTase"/>
    <property type="match status" value="1"/>
</dbReference>